<proteinExistence type="predicted"/>
<dbReference type="Gene3D" id="3.20.20.410">
    <property type="entry name" value="Protein of unknown function UPF0759"/>
    <property type="match status" value="1"/>
</dbReference>
<dbReference type="AlphaFoldDB" id="A0A1H4FAH6"/>
<keyword evidence="2" id="KW-1185">Reference proteome</keyword>
<reference evidence="1 2" key="1">
    <citation type="submission" date="2016-10" db="EMBL/GenBank/DDBJ databases">
        <authorList>
            <person name="de Groot N.N."/>
        </authorList>
    </citation>
    <scope>NUCLEOTIDE SEQUENCE [LARGE SCALE GENOMIC DNA]</scope>
    <source>
        <strain evidence="1 2">DSM 21228</strain>
    </source>
</reference>
<accession>A0A1H4FAH6</accession>
<dbReference type="Proteomes" id="UP000199397">
    <property type="component" value="Unassembled WGS sequence"/>
</dbReference>
<dbReference type="EMBL" id="FNQP01000019">
    <property type="protein sequence ID" value="SEA93947.1"/>
    <property type="molecule type" value="Genomic_DNA"/>
</dbReference>
<protein>
    <recommendedName>
        <fullName evidence="3">DUF72 domain-containing protein</fullName>
    </recommendedName>
</protein>
<organism evidence="1 2">
    <name type="scientific">Thiothrix caldifontis</name>
    <dbReference type="NCBI Taxonomy" id="525918"/>
    <lineage>
        <taxon>Bacteria</taxon>
        <taxon>Pseudomonadati</taxon>
        <taxon>Pseudomonadota</taxon>
        <taxon>Gammaproteobacteria</taxon>
        <taxon>Thiotrichales</taxon>
        <taxon>Thiotrichaceae</taxon>
        <taxon>Thiothrix</taxon>
    </lineage>
</organism>
<evidence type="ECO:0000313" key="1">
    <source>
        <dbReference type="EMBL" id="SEA93947.1"/>
    </source>
</evidence>
<dbReference type="RefSeq" id="WP_093069747.1">
    <property type="nucleotide sequence ID" value="NZ_FNQP01000019.1"/>
</dbReference>
<evidence type="ECO:0008006" key="3">
    <source>
        <dbReference type="Google" id="ProtNLM"/>
    </source>
</evidence>
<gene>
    <name evidence="1" type="ORF">SAMN05660964_02887</name>
</gene>
<evidence type="ECO:0000313" key="2">
    <source>
        <dbReference type="Proteomes" id="UP000199397"/>
    </source>
</evidence>
<dbReference type="OrthoDB" id="9780310at2"/>
<sequence>MNATTPTLTTLTLAAYGWSPANWASVFYPDDLPAAWQALYYANEFSRLLIPASEWVAPVEQAKAWSVEVGQDFGFYVELTPELLQAAHWQAVRAAIEQELSVQVLGIVADAGVIPWLPEAWLERFAVHVLPEGEWFAAMPQGAEAQIGLIRSSETLSPKALRALFEHLQQHTAHRDVVLFLDAPWAVLEQLRLMQQLYGV</sequence>
<dbReference type="InterPro" id="IPR036520">
    <property type="entry name" value="UPF0759_sf"/>
</dbReference>
<name>A0A1H4FAH6_9GAMM</name>